<comment type="caution">
    <text evidence="12">The sequence shown here is derived from an EMBL/GenBank/DDBJ whole genome shotgun (WGS) entry which is preliminary data.</text>
</comment>
<keyword evidence="3" id="KW-0813">Transport</keyword>
<evidence type="ECO:0000256" key="11">
    <source>
        <dbReference type="SAM" id="Phobius"/>
    </source>
</evidence>
<dbReference type="Pfam" id="PF03189">
    <property type="entry name" value="Otopetrin"/>
    <property type="match status" value="1"/>
</dbReference>
<dbReference type="InterPro" id="IPR004878">
    <property type="entry name" value="Otopetrin"/>
</dbReference>
<feature type="transmembrane region" description="Helical" evidence="11">
    <location>
        <begin position="305"/>
        <end position="326"/>
    </location>
</feature>
<feature type="transmembrane region" description="Helical" evidence="11">
    <location>
        <begin position="452"/>
        <end position="471"/>
    </location>
</feature>
<feature type="transmembrane region" description="Helical" evidence="11">
    <location>
        <begin position="560"/>
        <end position="577"/>
    </location>
</feature>
<evidence type="ECO:0000256" key="4">
    <source>
        <dbReference type="ARBA" id="ARBA00022475"/>
    </source>
</evidence>
<evidence type="ECO:0000256" key="1">
    <source>
        <dbReference type="ARBA" id="ARBA00004651"/>
    </source>
</evidence>
<feature type="transmembrane region" description="Helical" evidence="11">
    <location>
        <begin position="201"/>
        <end position="222"/>
    </location>
</feature>
<evidence type="ECO:0000256" key="5">
    <source>
        <dbReference type="ARBA" id="ARBA00022692"/>
    </source>
</evidence>
<keyword evidence="6" id="KW-0375">Hydrogen ion transport</keyword>
<evidence type="ECO:0000256" key="3">
    <source>
        <dbReference type="ARBA" id="ARBA00022448"/>
    </source>
</evidence>
<evidence type="ECO:0000256" key="2">
    <source>
        <dbReference type="ARBA" id="ARBA00006513"/>
    </source>
</evidence>
<evidence type="ECO:0000256" key="8">
    <source>
        <dbReference type="ARBA" id="ARBA00023065"/>
    </source>
</evidence>
<keyword evidence="7 11" id="KW-1133">Transmembrane helix</keyword>
<accession>A0ABQ9F6T3</accession>
<dbReference type="Proteomes" id="UP001217089">
    <property type="component" value="Unassembled WGS sequence"/>
</dbReference>
<comment type="similarity">
    <text evidence="2">Belongs to the otopetrin family.</text>
</comment>
<evidence type="ECO:0000256" key="9">
    <source>
        <dbReference type="ARBA" id="ARBA00023136"/>
    </source>
</evidence>
<feature type="transmembrane region" description="Helical" evidence="11">
    <location>
        <begin position="165"/>
        <end position="189"/>
    </location>
</feature>
<protein>
    <submittedName>
        <fullName evidence="12">Uncharacterized protein</fullName>
    </submittedName>
</protein>
<evidence type="ECO:0000313" key="12">
    <source>
        <dbReference type="EMBL" id="KAJ8312271.1"/>
    </source>
</evidence>
<evidence type="ECO:0000256" key="10">
    <source>
        <dbReference type="ARBA" id="ARBA00023303"/>
    </source>
</evidence>
<name>A0ABQ9F6T3_TEGGR</name>
<feature type="transmembrane region" description="Helical" evidence="11">
    <location>
        <begin position="85"/>
        <end position="105"/>
    </location>
</feature>
<dbReference type="PANTHER" id="PTHR21522:SF32">
    <property type="entry name" value="OTOPETRIN-2"/>
    <property type="match status" value="1"/>
</dbReference>
<evidence type="ECO:0000256" key="7">
    <source>
        <dbReference type="ARBA" id="ARBA00022989"/>
    </source>
</evidence>
<feature type="transmembrane region" description="Helical" evidence="11">
    <location>
        <begin position="483"/>
        <end position="503"/>
    </location>
</feature>
<keyword evidence="10" id="KW-0407">Ion channel</keyword>
<proteinExistence type="inferred from homology"/>
<feature type="transmembrane region" description="Helical" evidence="11">
    <location>
        <begin position="377"/>
        <end position="402"/>
    </location>
</feature>
<feature type="transmembrane region" description="Helical" evidence="11">
    <location>
        <begin position="117"/>
        <end position="144"/>
    </location>
</feature>
<keyword evidence="13" id="KW-1185">Reference proteome</keyword>
<evidence type="ECO:0000256" key="6">
    <source>
        <dbReference type="ARBA" id="ARBA00022781"/>
    </source>
</evidence>
<keyword evidence="9 11" id="KW-0472">Membrane</keyword>
<keyword evidence="5 11" id="KW-0812">Transmembrane</keyword>
<gene>
    <name evidence="12" type="ORF">KUTeg_009644</name>
</gene>
<organism evidence="12 13">
    <name type="scientific">Tegillarca granosa</name>
    <name type="common">Malaysian cockle</name>
    <name type="synonym">Anadara granosa</name>
    <dbReference type="NCBI Taxonomy" id="220873"/>
    <lineage>
        <taxon>Eukaryota</taxon>
        <taxon>Metazoa</taxon>
        <taxon>Spiralia</taxon>
        <taxon>Lophotrochozoa</taxon>
        <taxon>Mollusca</taxon>
        <taxon>Bivalvia</taxon>
        <taxon>Autobranchia</taxon>
        <taxon>Pteriomorphia</taxon>
        <taxon>Arcoida</taxon>
        <taxon>Arcoidea</taxon>
        <taxon>Arcidae</taxon>
        <taxon>Tegillarca</taxon>
    </lineage>
</organism>
<dbReference type="PANTHER" id="PTHR21522">
    <property type="entry name" value="PROTON CHANNEL OTOP"/>
    <property type="match status" value="1"/>
</dbReference>
<reference evidence="12 13" key="1">
    <citation type="submission" date="2022-12" db="EMBL/GenBank/DDBJ databases">
        <title>Chromosome-level genome of Tegillarca granosa.</title>
        <authorList>
            <person name="Kim J."/>
        </authorList>
    </citation>
    <scope>NUCLEOTIDE SEQUENCE [LARGE SCALE GENOMIC DNA]</scope>
    <source>
        <strain evidence="12">Teg-2019</strain>
        <tissue evidence="12">Adductor muscle</tissue>
    </source>
</reference>
<dbReference type="EMBL" id="JARBDR010000440">
    <property type="protein sequence ID" value="KAJ8312271.1"/>
    <property type="molecule type" value="Genomic_DNA"/>
</dbReference>
<keyword evidence="8" id="KW-0406">Ion transport</keyword>
<evidence type="ECO:0000313" key="13">
    <source>
        <dbReference type="Proteomes" id="UP001217089"/>
    </source>
</evidence>
<keyword evidence="4" id="KW-1003">Cell membrane</keyword>
<comment type="subcellular location">
    <subcellularLocation>
        <location evidence="1">Cell membrane</location>
        <topology evidence="1">Multi-pass membrane protein</topology>
    </subcellularLocation>
</comment>
<feature type="transmembrane region" description="Helical" evidence="11">
    <location>
        <begin position="234"/>
        <end position="253"/>
    </location>
</feature>
<sequence>MQCNQTSGSVLRYPLLGKIDEFCVSDCGFLPVSVVHGNIHYIINMDRILQTLNKVFQAVVVLPLTAGNVSYSIDNKERHDGRISTMAIVCCIVAIILVMIVVHVTQQDTENMKIPSIAISILLASLVVIGLSSMLIVFILAFLCNSDIVLRGNSDQTIPGLKLKFLWFFGFVCVMYNCFLIGLSAYCLAENLQSNFHYEGYIFYNTILIVFYFTQMVFLSYFSKSKFAGTVSGHYFILFILAANIAIWFESFFNKSSAHFKHLDSNNTVANNTFQLCDALFPSNSSVPSESRSPFIQFVCRFEPFLYPGIVAYSLVAVSFVMNMWVSINTTEERNTLTAIDQEETRLLDDETTPLNASDSFGNISVRRSPAGQTISYSVSLVVGSLVTMPLLVGSIVLVFVNDENHQIYQVYEIYKFHYKILLLSLNMIAFYKLSKECIPINGSKSLTGNEWILLICTYVDTVFHMFELLAGGLTERHVNSQLVFIEGFFNLMLDYFQTVFILQAHRYNKKQSSYSRWPIEHVCLFLFFTNFGRWIEGSFCDVRYNAMTVVQNDFYGQNYWGNVMHIVFPVVIFYRFQCAMDQYTIYYLFKT</sequence>